<evidence type="ECO:0000256" key="8">
    <source>
        <dbReference type="RuleBase" id="RU003978"/>
    </source>
</evidence>
<evidence type="ECO:0000313" key="13">
    <source>
        <dbReference type="Proteomes" id="UP000182860"/>
    </source>
</evidence>
<dbReference type="InterPro" id="IPR020783">
    <property type="entry name" value="Ribosomal_uL11_C"/>
</dbReference>
<gene>
    <name evidence="7" type="primary">rplK</name>
    <name evidence="12" type="ORF">AUJ35_01375</name>
</gene>
<dbReference type="PANTHER" id="PTHR11661:SF1">
    <property type="entry name" value="LARGE RIBOSOMAL SUBUNIT PROTEIN UL11M"/>
    <property type="match status" value="1"/>
</dbReference>
<evidence type="ECO:0000256" key="6">
    <source>
        <dbReference type="ARBA" id="ARBA00023274"/>
    </source>
</evidence>
<comment type="PTM">
    <text evidence="7 9">One or more lysine residues are methylated.</text>
</comment>
<dbReference type="SMART" id="SM00649">
    <property type="entry name" value="RL11"/>
    <property type="match status" value="1"/>
</dbReference>
<dbReference type="InterPro" id="IPR020784">
    <property type="entry name" value="Ribosomal_uL11_N"/>
</dbReference>
<evidence type="ECO:0000256" key="1">
    <source>
        <dbReference type="ARBA" id="ARBA00010537"/>
    </source>
</evidence>
<name>A0A1J4TBI4_9BACT</name>
<keyword evidence="5 7" id="KW-0689">Ribosomal protein</keyword>
<comment type="similarity">
    <text evidence="1 7 8">Belongs to the universal ribosomal protein uL11 family.</text>
</comment>
<dbReference type="SUPFAM" id="SSF54747">
    <property type="entry name" value="Ribosomal L11/L12e N-terminal domain"/>
    <property type="match status" value="1"/>
</dbReference>
<feature type="domain" description="Large ribosomal subunit protein uL11 N-terminal" evidence="11">
    <location>
        <begin position="9"/>
        <end position="66"/>
    </location>
</feature>
<dbReference type="Pfam" id="PF00298">
    <property type="entry name" value="Ribosomal_L11"/>
    <property type="match status" value="1"/>
</dbReference>
<dbReference type="InterPro" id="IPR036769">
    <property type="entry name" value="Ribosomal_uL11_C_sf"/>
</dbReference>
<dbReference type="AlphaFoldDB" id="A0A1J4TBI4"/>
<keyword evidence="6 7" id="KW-0687">Ribonucleoprotein</keyword>
<dbReference type="Gene3D" id="3.30.1550.10">
    <property type="entry name" value="Ribosomal protein L11/L12, N-terminal domain"/>
    <property type="match status" value="1"/>
</dbReference>
<dbReference type="FunFam" id="3.30.1550.10:FF:000006">
    <property type="entry name" value="50S ribosomal protein L11"/>
    <property type="match status" value="1"/>
</dbReference>
<dbReference type="FunFam" id="1.10.10.250:FF:000001">
    <property type="entry name" value="50S ribosomal protein L11"/>
    <property type="match status" value="1"/>
</dbReference>
<dbReference type="InterPro" id="IPR036796">
    <property type="entry name" value="Ribosomal_uL11_N_sf"/>
</dbReference>
<dbReference type="GO" id="GO:0022625">
    <property type="term" value="C:cytosolic large ribosomal subunit"/>
    <property type="evidence" value="ECO:0007669"/>
    <property type="project" value="TreeGrafter"/>
</dbReference>
<evidence type="ECO:0000259" key="11">
    <source>
        <dbReference type="Pfam" id="PF03946"/>
    </source>
</evidence>
<evidence type="ECO:0000256" key="9">
    <source>
        <dbReference type="RuleBase" id="RU003979"/>
    </source>
</evidence>
<evidence type="ECO:0000256" key="7">
    <source>
        <dbReference type="HAMAP-Rule" id="MF_00736"/>
    </source>
</evidence>
<evidence type="ECO:0000256" key="4">
    <source>
        <dbReference type="ARBA" id="ARBA00022884"/>
    </source>
</evidence>
<accession>A0A1J4TBI4</accession>
<evidence type="ECO:0000313" key="12">
    <source>
        <dbReference type="EMBL" id="OIO07846.1"/>
    </source>
</evidence>
<reference evidence="12 13" key="1">
    <citation type="journal article" date="2016" name="Environ. Microbiol.">
        <title>Genomic resolution of a cold subsurface aquifer community provides metabolic insights for novel microbes adapted to high CO concentrations.</title>
        <authorList>
            <person name="Probst A.J."/>
            <person name="Castelle C.J."/>
            <person name="Singh A."/>
            <person name="Brown C.T."/>
            <person name="Anantharaman K."/>
            <person name="Sharon I."/>
            <person name="Hug L.A."/>
            <person name="Burstein D."/>
            <person name="Emerson J.B."/>
            <person name="Thomas B.C."/>
            <person name="Banfield J.F."/>
        </authorList>
    </citation>
    <scope>NUCLEOTIDE SEQUENCE [LARGE SCALE GENOMIC DNA]</scope>
    <source>
        <strain evidence="12">CG1_02_41_21</strain>
    </source>
</reference>
<evidence type="ECO:0000259" key="10">
    <source>
        <dbReference type="Pfam" id="PF00298"/>
    </source>
</evidence>
<sequence length="140" mass="15301">MAKKIKTLIKLQIIGGQANPAPPVGPALGQHGLNIQEFCQRFNEKTKDRMGDVVPVEITVYEDRSYDFITKTAPASELIKKFAKISKGSAKSLTDKVGSITKEQLKEIAKIKMTDLNANDIEAAMNIIAGTARQMGVEIK</sequence>
<dbReference type="EMBL" id="MNUV01000024">
    <property type="protein sequence ID" value="OIO07846.1"/>
    <property type="molecule type" value="Genomic_DNA"/>
</dbReference>
<evidence type="ECO:0000256" key="2">
    <source>
        <dbReference type="ARBA" id="ARBA00022481"/>
    </source>
</evidence>
<evidence type="ECO:0000256" key="5">
    <source>
        <dbReference type="ARBA" id="ARBA00022980"/>
    </source>
</evidence>
<comment type="caution">
    <text evidence="12">The sequence shown here is derived from an EMBL/GenBank/DDBJ whole genome shotgun (WGS) entry which is preliminary data.</text>
</comment>
<comment type="function">
    <text evidence="7 9">Forms part of the ribosomal stalk which helps the ribosome interact with GTP-bound translation factors.</text>
</comment>
<dbReference type="PANTHER" id="PTHR11661">
    <property type="entry name" value="60S RIBOSOMAL PROTEIN L12"/>
    <property type="match status" value="1"/>
</dbReference>
<dbReference type="GO" id="GO:0006412">
    <property type="term" value="P:translation"/>
    <property type="evidence" value="ECO:0007669"/>
    <property type="project" value="UniProtKB-UniRule"/>
</dbReference>
<evidence type="ECO:0000256" key="3">
    <source>
        <dbReference type="ARBA" id="ARBA00022730"/>
    </source>
</evidence>
<dbReference type="GO" id="GO:0003735">
    <property type="term" value="F:structural constituent of ribosome"/>
    <property type="evidence" value="ECO:0007669"/>
    <property type="project" value="InterPro"/>
</dbReference>
<organism evidence="12 13">
    <name type="scientific">Candidatus Falkowbacteria bacterium CG1_02_41_21</name>
    <dbReference type="NCBI Taxonomy" id="1805147"/>
    <lineage>
        <taxon>Bacteria</taxon>
        <taxon>Candidatus Falkowiibacteriota</taxon>
    </lineage>
</organism>
<dbReference type="NCBIfam" id="TIGR01632">
    <property type="entry name" value="L11_bact"/>
    <property type="match status" value="1"/>
</dbReference>
<dbReference type="SUPFAM" id="SSF46906">
    <property type="entry name" value="Ribosomal protein L11, C-terminal domain"/>
    <property type="match status" value="1"/>
</dbReference>
<keyword evidence="3 7" id="KW-0699">rRNA-binding</keyword>
<proteinExistence type="inferred from homology"/>
<dbReference type="InterPro" id="IPR006519">
    <property type="entry name" value="Ribosomal_uL11_bac-typ"/>
</dbReference>
<dbReference type="CDD" id="cd00349">
    <property type="entry name" value="Ribosomal_L11"/>
    <property type="match status" value="1"/>
</dbReference>
<comment type="subunit">
    <text evidence="7">Part of the ribosomal stalk of the 50S ribosomal subunit. Interacts with L10 and the large rRNA to form the base of the stalk. L10 forms an elongated spine to which L12 dimers bind in a sequential fashion forming a multimeric L10(L12)X complex.</text>
</comment>
<protein>
    <recommendedName>
        <fullName evidence="7">Large ribosomal subunit protein uL11</fullName>
    </recommendedName>
</protein>
<dbReference type="GO" id="GO:0070180">
    <property type="term" value="F:large ribosomal subunit rRNA binding"/>
    <property type="evidence" value="ECO:0007669"/>
    <property type="project" value="UniProtKB-UniRule"/>
</dbReference>
<keyword evidence="2 7" id="KW-0488">Methylation</keyword>
<dbReference type="InterPro" id="IPR000911">
    <property type="entry name" value="Ribosomal_uL11"/>
</dbReference>
<dbReference type="Pfam" id="PF03946">
    <property type="entry name" value="Ribosomal_L11_N"/>
    <property type="match status" value="1"/>
</dbReference>
<dbReference type="Gene3D" id="1.10.10.250">
    <property type="entry name" value="Ribosomal protein L11, C-terminal domain"/>
    <property type="match status" value="1"/>
</dbReference>
<feature type="domain" description="Large ribosomal subunit protein uL11 C-terminal" evidence="10">
    <location>
        <begin position="71"/>
        <end position="139"/>
    </location>
</feature>
<dbReference type="Proteomes" id="UP000182860">
    <property type="component" value="Unassembled WGS sequence"/>
</dbReference>
<dbReference type="HAMAP" id="MF_00736">
    <property type="entry name" value="Ribosomal_uL11"/>
    <property type="match status" value="1"/>
</dbReference>
<keyword evidence="4 7" id="KW-0694">RNA-binding</keyword>